<organism evidence="5 6">
    <name type="scientific">Tanticharoenia sakaeratensis NBRC 103193</name>
    <dbReference type="NCBI Taxonomy" id="1231623"/>
    <lineage>
        <taxon>Bacteria</taxon>
        <taxon>Pseudomonadati</taxon>
        <taxon>Pseudomonadota</taxon>
        <taxon>Alphaproteobacteria</taxon>
        <taxon>Acetobacterales</taxon>
        <taxon>Acetobacteraceae</taxon>
        <taxon>Tanticharoenia</taxon>
    </lineage>
</organism>
<evidence type="ECO:0000259" key="4">
    <source>
        <dbReference type="PROSITE" id="PS50949"/>
    </source>
</evidence>
<gene>
    <name evidence="5" type="ORF">Tasa_021_067</name>
</gene>
<dbReference type="PANTHER" id="PTHR43537">
    <property type="entry name" value="TRANSCRIPTIONAL REGULATOR, GNTR FAMILY"/>
    <property type="match status" value="1"/>
</dbReference>
<proteinExistence type="predicted"/>
<dbReference type="InterPro" id="IPR011711">
    <property type="entry name" value="GntR_C"/>
</dbReference>
<dbReference type="PROSITE" id="PS50949">
    <property type="entry name" value="HTH_GNTR"/>
    <property type="match status" value="1"/>
</dbReference>
<dbReference type="SMART" id="SM00895">
    <property type="entry name" value="FCD"/>
    <property type="match status" value="1"/>
</dbReference>
<name>A0A0D6MM14_9PROT</name>
<protein>
    <submittedName>
        <fullName evidence="5">HTH-type transcriptional regulator ydhC</fullName>
    </submittedName>
</protein>
<keyword evidence="3" id="KW-0804">Transcription</keyword>
<feature type="domain" description="HTH gntR-type" evidence="4">
    <location>
        <begin position="17"/>
        <end position="84"/>
    </location>
</feature>
<dbReference type="Proteomes" id="UP000032679">
    <property type="component" value="Unassembled WGS sequence"/>
</dbReference>
<dbReference type="PANTHER" id="PTHR43537:SF49">
    <property type="entry name" value="TRANSCRIPTIONAL REGULATORY PROTEIN"/>
    <property type="match status" value="1"/>
</dbReference>
<dbReference type="GO" id="GO:0003677">
    <property type="term" value="F:DNA binding"/>
    <property type="evidence" value="ECO:0007669"/>
    <property type="project" value="UniProtKB-KW"/>
</dbReference>
<evidence type="ECO:0000313" key="6">
    <source>
        <dbReference type="Proteomes" id="UP000032679"/>
    </source>
</evidence>
<dbReference type="Gene3D" id="1.20.120.530">
    <property type="entry name" value="GntR ligand-binding domain-like"/>
    <property type="match status" value="1"/>
</dbReference>
<dbReference type="InterPro" id="IPR000524">
    <property type="entry name" value="Tscrpt_reg_HTH_GntR"/>
</dbReference>
<dbReference type="Pfam" id="PF07729">
    <property type="entry name" value="FCD"/>
    <property type="match status" value="1"/>
</dbReference>
<dbReference type="OrthoDB" id="9789310at2"/>
<dbReference type="SUPFAM" id="SSF48008">
    <property type="entry name" value="GntR ligand-binding domain-like"/>
    <property type="match status" value="1"/>
</dbReference>
<evidence type="ECO:0000256" key="1">
    <source>
        <dbReference type="ARBA" id="ARBA00023015"/>
    </source>
</evidence>
<dbReference type="Gene3D" id="1.10.10.10">
    <property type="entry name" value="Winged helix-like DNA-binding domain superfamily/Winged helix DNA-binding domain"/>
    <property type="match status" value="1"/>
</dbReference>
<evidence type="ECO:0000256" key="2">
    <source>
        <dbReference type="ARBA" id="ARBA00023125"/>
    </source>
</evidence>
<keyword evidence="6" id="KW-1185">Reference proteome</keyword>
<dbReference type="STRING" id="1231623.Tasa_021_067"/>
<keyword evidence="2" id="KW-0238">DNA-binding</keyword>
<keyword evidence="1" id="KW-0805">Transcription regulation</keyword>
<dbReference type="InterPro" id="IPR036390">
    <property type="entry name" value="WH_DNA-bd_sf"/>
</dbReference>
<sequence>MTDTTEAATPRRRSPRPTLATQVRDRLLADIAKGVFPPGARLEEEDLAGRYSVSRTPVREALRQLSHTGTVEIRARQGVLVASLAPETMEQTLEVLADLEASSARLAAVRMSADAHRTLRETHEEMAHVIARRNRAGFDIINSTFHNLIHAGSANTILAETISQMRRRMLPYTQAQRMASPQPMAVSFQEHATILRAIERRQADLAYRAMQAHVLDAGHVPEDADARAAAFS</sequence>
<dbReference type="AlphaFoldDB" id="A0A0D6MM14"/>
<dbReference type="RefSeq" id="WP_048849020.1">
    <property type="nucleotide sequence ID" value="NZ_BALE01000021.1"/>
</dbReference>
<evidence type="ECO:0000256" key="3">
    <source>
        <dbReference type="ARBA" id="ARBA00023163"/>
    </source>
</evidence>
<dbReference type="SMART" id="SM00345">
    <property type="entry name" value="HTH_GNTR"/>
    <property type="match status" value="1"/>
</dbReference>
<dbReference type="SUPFAM" id="SSF46785">
    <property type="entry name" value="Winged helix' DNA-binding domain"/>
    <property type="match status" value="1"/>
</dbReference>
<comment type="caution">
    <text evidence="5">The sequence shown here is derived from an EMBL/GenBank/DDBJ whole genome shotgun (WGS) entry which is preliminary data.</text>
</comment>
<dbReference type="InterPro" id="IPR036388">
    <property type="entry name" value="WH-like_DNA-bd_sf"/>
</dbReference>
<accession>A0A0D6MM14</accession>
<dbReference type="CDD" id="cd07377">
    <property type="entry name" value="WHTH_GntR"/>
    <property type="match status" value="1"/>
</dbReference>
<dbReference type="GO" id="GO:0003700">
    <property type="term" value="F:DNA-binding transcription factor activity"/>
    <property type="evidence" value="ECO:0007669"/>
    <property type="project" value="InterPro"/>
</dbReference>
<evidence type="ECO:0000313" key="5">
    <source>
        <dbReference type="EMBL" id="GAN54486.1"/>
    </source>
</evidence>
<dbReference type="EMBL" id="BALE01000021">
    <property type="protein sequence ID" value="GAN54486.1"/>
    <property type="molecule type" value="Genomic_DNA"/>
</dbReference>
<reference evidence="5 6" key="1">
    <citation type="submission" date="2012-10" db="EMBL/GenBank/DDBJ databases">
        <title>Genome sequencing of Tanticharoenia sakaeratensis NBRC 103193.</title>
        <authorList>
            <person name="Azuma Y."/>
            <person name="Hadano H."/>
            <person name="Hirakawa H."/>
            <person name="Matsushita K."/>
        </authorList>
    </citation>
    <scope>NUCLEOTIDE SEQUENCE [LARGE SCALE GENOMIC DNA]</scope>
    <source>
        <strain evidence="5 6">NBRC 103193</strain>
    </source>
</reference>
<dbReference type="InterPro" id="IPR008920">
    <property type="entry name" value="TF_FadR/GntR_C"/>
</dbReference>
<dbReference type="Pfam" id="PF00392">
    <property type="entry name" value="GntR"/>
    <property type="match status" value="1"/>
</dbReference>